<dbReference type="RefSeq" id="WP_068391162.1">
    <property type="nucleotide sequence ID" value="NZ_LSZO01000172.1"/>
</dbReference>
<dbReference type="GO" id="GO:0120010">
    <property type="term" value="P:intermembrane phospholipid transfer"/>
    <property type="evidence" value="ECO:0007669"/>
    <property type="project" value="TreeGrafter"/>
</dbReference>
<evidence type="ECO:0000313" key="4">
    <source>
        <dbReference type="EMBL" id="KXU37051.1"/>
    </source>
</evidence>
<name>A0A139SRH1_9GAMM</name>
<dbReference type="EMBL" id="LSZO01000172">
    <property type="protein sequence ID" value="KXU37051.1"/>
    <property type="molecule type" value="Genomic_DNA"/>
</dbReference>
<feature type="chain" id="PRO_5007299380" description="ABC transporter" evidence="3">
    <location>
        <begin position="28"/>
        <end position="232"/>
    </location>
</feature>
<evidence type="ECO:0000256" key="3">
    <source>
        <dbReference type="SAM" id="SignalP"/>
    </source>
</evidence>
<protein>
    <recommendedName>
        <fullName evidence="6">ABC transporter</fullName>
    </recommendedName>
</protein>
<dbReference type="PANTHER" id="PTHR30035:SF3">
    <property type="entry name" value="INTERMEMBRANE PHOSPHOLIPID TRANSPORT SYSTEM LIPOPROTEIN MLAA"/>
    <property type="match status" value="1"/>
</dbReference>
<accession>A0A139SRH1</accession>
<dbReference type="Pfam" id="PF04333">
    <property type="entry name" value="MlaA"/>
    <property type="match status" value="1"/>
</dbReference>
<evidence type="ECO:0008006" key="6">
    <source>
        <dbReference type="Google" id="ProtNLM"/>
    </source>
</evidence>
<keyword evidence="5" id="KW-1185">Reference proteome</keyword>
<dbReference type="Proteomes" id="UP000072660">
    <property type="component" value="Unassembled WGS sequence"/>
</dbReference>
<keyword evidence="2 3" id="KW-0732">Signal</keyword>
<organism evidence="4 5">
    <name type="scientific">Ventosimonas gracilis</name>
    <dbReference type="NCBI Taxonomy" id="1680762"/>
    <lineage>
        <taxon>Bacteria</taxon>
        <taxon>Pseudomonadati</taxon>
        <taxon>Pseudomonadota</taxon>
        <taxon>Gammaproteobacteria</taxon>
        <taxon>Pseudomonadales</taxon>
        <taxon>Ventosimonadaceae</taxon>
        <taxon>Ventosimonas</taxon>
    </lineage>
</organism>
<proteinExistence type="inferred from homology"/>
<sequence>MPPALPLLRRPLAQLLAWAALTLPVVAANASEDDPWERFNRPVFRFNHTVDTYALKPLAQGYQKVTPGFLRRGIHNMFLNLGEAVNLTNNLLQGKPRAAGIDTSRFLFNTTFGLLGFFDVGSKMGLPRSDEDFGQTLAVWGVGSGPYLLLPFLGPSTLRDAPAKLPDYFLTPGPYLEPETRFGLTTLNVIDTRVGLLSAEGMMEGDRYSFIRNVYLQNREYKIHDGEVEDDF</sequence>
<comment type="similarity">
    <text evidence="1">Belongs to the MlaA family.</text>
</comment>
<evidence type="ECO:0000256" key="2">
    <source>
        <dbReference type="ARBA" id="ARBA00022729"/>
    </source>
</evidence>
<reference evidence="4 5" key="1">
    <citation type="submission" date="2016-02" db="EMBL/GenBank/DDBJ databases">
        <authorList>
            <person name="Wen L."/>
            <person name="He K."/>
            <person name="Yang H."/>
        </authorList>
    </citation>
    <scope>NUCLEOTIDE SEQUENCE [LARGE SCALE GENOMIC DNA]</scope>
    <source>
        <strain evidence="4 5">CV58</strain>
    </source>
</reference>
<comment type="caution">
    <text evidence="4">The sequence shown here is derived from an EMBL/GenBank/DDBJ whole genome shotgun (WGS) entry which is preliminary data.</text>
</comment>
<dbReference type="PRINTS" id="PR01805">
    <property type="entry name" value="VACJLIPOPROT"/>
</dbReference>
<dbReference type="InterPro" id="IPR007428">
    <property type="entry name" value="MlaA"/>
</dbReference>
<dbReference type="OrthoDB" id="9785326at2"/>
<feature type="signal peptide" evidence="3">
    <location>
        <begin position="1"/>
        <end position="27"/>
    </location>
</feature>
<gene>
    <name evidence="4" type="ORF">AXE65_04040</name>
</gene>
<dbReference type="GO" id="GO:0016020">
    <property type="term" value="C:membrane"/>
    <property type="evidence" value="ECO:0007669"/>
    <property type="project" value="InterPro"/>
</dbReference>
<dbReference type="PANTHER" id="PTHR30035">
    <property type="entry name" value="LIPOPROTEIN VACJ-RELATED"/>
    <property type="match status" value="1"/>
</dbReference>
<dbReference type="AlphaFoldDB" id="A0A139SRH1"/>
<evidence type="ECO:0000313" key="5">
    <source>
        <dbReference type="Proteomes" id="UP000072660"/>
    </source>
</evidence>
<evidence type="ECO:0000256" key="1">
    <source>
        <dbReference type="ARBA" id="ARBA00010634"/>
    </source>
</evidence>